<dbReference type="EMBL" id="JBHSRI010000025">
    <property type="protein sequence ID" value="MFC6040564.1"/>
    <property type="molecule type" value="Genomic_DNA"/>
</dbReference>
<evidence type="ECO:0000313" key="2">
    <source>
        <dbReference type="EMBL" id="MFC6040564.1"/>
    </source>
</evidence>
<reference evidence="3" key="1">
    <citation type="journal article" date="2019" name="Int. J. Syst. Evol. Microbiol.">
        <title>The Global Catalogue of Microorganisms (GCM) 10K type strain sequencing project: providing services to taxonomists for standard genome sequencing and annotation.</title>
        <authorList>
            <consortium name="The Broad Institute Genomics Platform"/>
            <consortium name="The Broad Institute Genome Sequencing Center for Infectious Disease"/>
            <person name="Wu L."/>
            <person name="Ma J."/>
        </authorList>
    </citation>
    <scope>NUCLEOTIDE SEQUENCE [LARGE SCALE GENOMIC DNA]</scope>
    <source>
        <strain evidence="3">CCUG 54527</strain>
    </source>
</reference>
<dbReference type="Proteomes" id="UP001596170">
    <property type="component" value="Unassembled WGS sequence"/>
</dbReference>
<sequence length="107" mass="12151">MNKFFTLLVTVVILGIVNLLTAYMFNLNFVDVSIPFGIVAIFITYIFTNKGNAISRQMDMQIQGETGIRMAFANRVASHSFVFIGSIVYFSLSLLTTFFTYKDYFIS</sequence>
<evidence type="ECO:0000256" key="1">
    <source>
        <dbReference type="SAM" id="Phobius"/>
    </source>
</evidence>
<dbReference type="RefSeq" id="WP_377735075.1">
    <property type="nucleotide sequence ID" value="NZ_JBHSRI010000025.1"/>
</dbReference>
<keyword evidence="1" id="KW-1133">Transmembrane helix</keyword>
<name>A0ABW1LA49_9BACL</name>
<gene>
    <name evidence="2" type="ORF">ACFPYN_14145</name>
</gene>
<feature type="transmembrane region" description="Helical" evidence="1">
    <location>
        <begin position="80"/>
        <end position="101"/>
    </location>
</feature>
<comment type="caution">
    <text evidence="2">The sequence shown here is derived from an EMBL/GenBank/DDBJ whole genome shotgun (WGS) entry which is preliminary data.</text>
</comment>
<organism evidence="2 3">
    <name type="scientific">Paenisporosarcina macmurdoensis</name>
    <dbReference type="NCBI Taxonomy" id="212659"/>
    <lineage>
        <taxon>Bacteria</taxon>
        <taxon>Bacillati</taxon>
        <taxon>Bacillota</taxon>
        <taxon>Bacilli</taxon>
        <taxon>Bacillales</taxon>
        <taxon>Caryophanaceae</taxon>
        <taxon>Paenisporosarcina</taxon>
    </lineage>
</organism>
<keyword evidence="1" id="KW-0472">Membrane</keyword>
<feature type="transmembrane region" description="Helical" evidence="1">
    <location>
        <begin position="29"/>
        <end position="48"/>
    </location>
</feature>
<protein>
    <submittedName>
        <fullName evidence="2">Uncharacterized protein</fullName>
    </submittedName>
</protein>
<keyword evidence="3" id="KW-1185">Reference proteome</keyword>
<evidence type="ECO:0000313" key="3">
    <source>
        <dbReference type="Proteomes" id="UP001596170"/>
    </source>
</evidence>
<accession>A0ABW1LA49</accession>
<keyword evidence="1" id="KW-0812">Transmembrane</keyword>
<proteinExistence type="predicted"/>